<feature type="transmembrane region" description="Helical" evidence="1">
    <location>
        <begin position="67"/>
        <end position="88"/>
    </location>
</feature>
<dbReference type="STRING" id="553466.SAMN04487950_1446"/>
<reference evidence="3" key="1">
    <citation type="submission" date="2016-10" db="EMBL/GenBank/DDBJ databases">
        <authorList>
            <person name="Varghese N."/>
            <person name="Submissions S."/>
        </authorList>
    </citation>
    <scope>NUCLEOTIDE SEQUENCE [LARGE SCALE GENOMIC DNA]</scope>
    <source>
        <strain evidence="3">CGMCC 1.7738</strain>
    </source>
</reference>
<protein>
    <submittedName>
        <fullName evidence="2">Uncharacterized protein</fullName>
    </submittedName>
</protein>
<name>A0A1I4CW05_9EURY</name>
<dbReference type="AlphaFoldDB" id="A0A1I4CW05"/>
<keyword evidence="1" id="KW-1133">Transmembrane helix</keyword>
<evidence type="ECO:0000313" key="2">
    <source>
        <dbReference type="EMBL" id="SFK85432.1"/>
    </source>
</evidence>
<proteinExistence type="predicted"/>
<evidence type="ECO:0000313" key="3">
    <source>
        <dbReference type="Proteomes" id="UP000199607"/>
    </source>
</evidence>
<gene>
    <name evidence="2" type="ORF">SAMN04487950_1446</name>
</gene>
<sequence length="89" mass="8793">MAITFVGTGLGLLFSAMGLALSDGWSLVVGVVAACGVANGVTAAIVLRADKPAPQTPLVRRVQRFAAAVLAVVALGVVGLGAGVLYMAL</sequence>
<dbReference type="Proteomes" id="UP000199607">
    <property type="component" value="Unassembled WGS sequence"/>
</dbReference>
<dbReference type="EMBL" id="FOTC01000001">
    <property type="protein sequence ID" value="SFK85432.1"/>
    <property type="molecule type" value="Genomic_DNA"/>
</dbReference>
<keyword evidence="3" id="KW-1185">Reference proteome</keyword>
<keyword evidence="1" id="KW-0472">Membrane</keyword>
<keyword evidence="1" id="KW-0812">Transmembrane</keyword>
<evidence type="ECO:0000256" key="1">
    <source>
        <dbReference type="SAM" id="Phobius"/>
    </source>
</evidence>
<feature type="transmembrane region" description="Helical" evidence="1">
    <location>
        <begin position="28"/>
        <end position="47"/>
    </location>
</feature>
<organism evidence="2 3">
    <name type="scientific">Halogranum rubrum</name>
    <dbReference type="NCBI Taxonomy" id="553466"/>
    <lineage>
        <taxon>Archaea</taxon>
        <taxon>Methanobacteriati</taxon>
        <taxon>Methanobacteriota</taxon>
        <taxon>Stenosarchaea group</taxon>
        <taxon>Halobacteria</taxon>
        <taxon>Halobacteriales</taxon>
        <taxon>Haloferacaceae</taxon>
    </lineage>
</organism>
<accession>A0A1I4CW05</accession>